<accession>A0A2P5DTR3</accession>
<dbReference type="AlphaFoldDB" id="A0A2P5DTR3"/>
<evidence type="ECO:0000313" key="3">
    <source>
        <dbReference type="Proteomes" id="UP000237105"/>
    </source>
</evidence>
<comment type="caution">
    <text evidence="2">The sequence shown here is derived from an EMBL/GenBank/DDBJ whole genome shotgun (WGS) entry which is preliminary data.</text>
</comment>
<organism evidence="2 3">
    <name type="scientific">Parasponia andersonii</name>
    <name type="common">Sponia andersonii</name>
    <dbReference type="NCBI Taxonomy" id="3476"/>
    <lineage>
        <taxon>Eukaryota</taxon>
        <taxon>Viridiplantae</taxon>
        <taxon>Streptophyta</taxon>
        <taxon>Embryophyta</taxon>
        <taxon>Tracheophyta</taxon>
        <taxon>Spermatophyta</taxon>
        <taxon>Magnoliopsida</taxon>
        <taxon>eudicotyledons</taxon>
        <taxon>Gunneridae</taxon>
        <taxon>Pentapetalae</taxon>
        <taxon>rosids</taxon>
        <taxon>fabids</taxon>
        <taxon>Rosales</taxon>
        <taxon>Cannabaceae</taxon>
        <taxon>Parasponia</taxon>
    </lineage>
</organism>
<feature type="compositionally biased region" description="Polar residues" evidence="1">
    <location>
        <begin position="1"/>
        <end position="13"/>
    </location>
</feature>
<proteinExistence type="predicted"/>
<evidence type="ECO:0000256" key="1">
    <source>
        <dbReference type="SAM" id="MobiDB-lite"/>
    </source>
</evidence>
<keyword evidence="3" id="KW-1185">Reference proteome</keyword>
<evidence type="ECO:0000313" key="2">
    <source>
        <dbReference type="EMBL" id="PON76669.1"/>
    </source>
</evidence>
<dbReference type="Proteomes" id="UP000237105">
    <property type="component" value="Unassembled WGS sequence"/>
</dbReference>
<sequence length="93" mass="9863">MPLNPKNSSQTLTAEPKTRATRAARQAERNEGEIAEAGEAGLGAGASAAWAAPTTERTVTITAMRTIKEAFEEEAAIGECSSFFCFFFASFSP</sequence>
<dbReference type="EMBL" id="JXTB01000017">
    <property type="protein sequence ID" value="PON76669.1"/>
    <property type="molecule type" value="Genomic_DNA"/>
</dbReference>
<name>A0A2P5DTR3_PARAD</name>
<reference evidence="3" key="1">
    <citation type="submission" date="2016-06" db="EMBL/GenBank/DDBJ databases">
        <title>Parallel loss of symbiosis genes in relatives of nitrogen-fixing non-legume Parasponia.</title>
        <authorList>
            <person name="Van Velzen R."/>
            <person name="Holmer R."/>
            <person name="Bu F."/>
            <person name="Rutten L."/>
            <person name="Van Zeijl A."/>
            <person name="Liu W."/>
            <person name="Santuari L."/>
            <person name="Cao Q."/>
            <person name="Sharma T."/>
            <person name="Shen D."/>
            <person name="Roswanjaya Y."/>
            <person name="Wardhani T."/>
            <person name="Kalhor M.S."/>
            <person name="Jansen J."/>
            <person name="Van den Hoogen J."/>
            <person name="Gungor B."/>
            <person name="Hartog M."/>
            <person name="Hontelez J."/>
            <person name="Verver J."/>
            <person name="Yang W.-C."/>
            <person name="Schijlen E."/>
            <person name="Repin R."/>
            <person name="Schilthuizen M."/>
            <person name="Schranz E."/>
            <person name="Heidstra R."/>
            <person name="Miyata K."/>
            <person name="Fedorova E."/>
            <person name="Kohlen W."/>
            <person name="Bisseling T."/>
            <person name="Smit S."/>
            <person name="Geurts R."/>
        </authorList>
    </citation>
    <scope>NUCLEOTIDE SEQUENCE [LARGE SCALE GENOMIC DNA]</scope>
    <source>
        <strain evidence="3">cv. WU1-14</strain>
    </source>
</reference>
<gene>
    <name evidence="2" type="ORF">PanWU01x14_033550</name>
</gene>
<feature type="region of interest" description="Disordered" evidence="1">
    <location>
        <begin position="1"/>
        <end position="40"/>
    </location>
</feature>
<protein>
    <submittedName>
        <fullName evidence="2">Uncharacterized protein</fullName>
    </submittedName>
</protein>